<evidence type="ECO:0000259" key="2">
    <source>
        <dbReference type="PROSITE" id="PS51471"/>
    </source>
</evidence>
<feature type="domain" description="Fe2OG dioxygenase" evidence="2">
    <location>
        <begin position="192"/>
        <end position="296"/>
    </location>
</feature>
<dbReference type="OMA" id="CHEVALT"/>
<dbReference type="SUPFAM" id="SSF51197">
    <property type="entry name" value="Clavaminate synthase-like"/>
    <property type="match status" value="1"/>
</dbReference>
<dbReference type="GO" id="GO:0016491">
    <property type="term" value="F:oxidoreductase activity"/>
    <property type="evidence" value="ECO:0007669"/>
    <property type="project" value="UniProtKB-KW"/>
</dbReference>
<organism evidence="3 4">
    <name type="scientific">Dacryopinax primogenitus (strain DJM 731)</name>
    <name type="common">Brown rot fungus</name>
    <dbReference type="NCBI Taxonomy" id="1858805"/>
    <lineage>
        <taxon>Eukaryota</taxon>
        <taxon>Fungi</taxon>
        <taxon>Dikarya</taxon>
        <taxon>Basidiomycota</taxon>
        <taxon>Agaricomycotina</taxon>
        <taxon>Dacrymycetes</taxon>
        <taxon>Dacrymycetales</taxon>
        <taxon>Dacrymycetaceae</taxon>
        <taxon>Dacryopinax</taxon>
    </lineage>
</organism>
<dbReference type="HOGENOM" id="CLU_010119_4_0_1"/>
<gene>
    <name evidence="3" type="ORF">DACRYDRAFT_91721</name>
</gene>
<dbReference type="InterPro" id="IPR050231">
    <property type="entry name" value="Iron_ascorbate_oxido_reductase"/>
</dbReference>
<sequence length="359" mass="39780">MGDVPASPAWASLPPFPDHLTTAPLVTLHLSKLQEHDPAEQAALLKCAKELGFFYLNLTGCTEGKQLFSDAQQLLDLEKRFFAMPDEEKAICDRDTVEGGSGYYGWKKIGSAVMDSKGTPERHENYTIKKDDIVGNCTPLAAPQLIKDNFPLLRSFVLNAQKQGILMLQLLNESLQLPPGSLENMHRLHALSGDHVRFIRAPARGEGNSDQTAAEHTDFGSLTILFNWLGGLQVQLPGSKEWVYVRPIPGCAIINLGDAMVKFSGGLLRSNMHRVLNPPGKQANETRYSLVYFSRPEDDVVMRRLEGGLVEQQPKSDVVEPEYTSKEWILRRGLGPKTSGFKPENWINSRGTEGARSTV</sequence>
<dbReference type="InterPro" id="IPR026992">
    <property type="entry name" value="DIOX_N"/>
</dbReference>
<keyword evidence="4" id="KW-1185">Reference proteome</keyword>
<dbReference type="STRING" id="1858805.M5FVS2"/>
<dbReference type="InterPro" id="IPR027443">
    <property type="entry name" value="IPNS-like_sf"/>
</dbReference>
<keyword evidence="1" id="KW-0479">Metal-binding</keyword>
<dbReference type="Pfam" id="PF14226">
    <property type="entry name" value="DIOX_N"/>
    <property type="match status" value="1"/>
</dbReference>
<dbReference type="OrthoDB" id="406156at2759"/>
<dbReference type="GO" id="GO:0046872">
    <property type="term" value="F:metal ion binding"/>
    <property type="evidence" value="ECO:0007669"/>
    <property type="project" value="UniProtKB-KW"/>
</dbReference>
<dbReference type="PROSITE" id="PS51471">
    <property type="entry name" value="FE2OG_OXY"/>
    <property type="match status" value="1"/>
</dbReference>
<evidence type="ECO:0000313" key="3">
    <source>
        <dbReference type="EMBL" id="EJT97461.1"/>
    </source>
</evidence>
<dbReference type="Pfam" id="PF03171">
    <property type="entry name" value="2OG-FeII_Oxy"/>
    <property type="match status" value="1"/>
</dbReference>
<name>M5FVS2_DACPD</name>
<keyword evidence="1" id="KW-0560">Oxidoreductase</keyword>
<dbReference type="AlphaFoldDB" id="M5FVS2"/>
<dbReference type="Gene3D" id="2.60.120.330">
    <property type="entry name" value="B-lactam Antibiotic, Isopenicillin N Synthase, Chain"/>
    <property type="match status" value="1"/>
</dbReference>
<dbReference type="Proteomes" id="UP000030653">
    <property type="component" value="Unassembled WGS sequence"/>
</dbReference>
<keyword evidence="1" id="KW-0408">Iron</keyword>
<dbReference type="PANTHER" id="PTHR47990">
    <property type="entry name" value="2-OXOGLUTARATE (2OG) AND FE(II)-DEPENDENT OXYGENASE SUPERFAMILY PROTEIN-RELATED"/>
    <property type="match status" value="1"/>
</dbReference>
<dbReference type="EMBL" id="JH795877">
    <property type="protein sequence ID" value="EJT97461.1"/>
    <property type="molecule type" value="Genomic_DNA"/>
</dbReference>
<proteinExistence type="inferred from homology"/>
<dbReference type="GeneID" id="63692079"/>
<dbReference type="InterPro" id="IPR005123">
    <property type="entry name" value="Oxoglu/Fe-dep_dioxygenase_dom"/>
</dbReference>
<dbReference type="InterPro" id="IPR044861">
    <property type="entry name" value="IPNS-like_FE2OG_OXY"/>
</dbReference>
<accession>M5FVS2</accession>
<evidence type="ECO:0000313" key="4">
    <source>
        <dbReference type="Proteomes" id="UP000030653"/>
    </source>
</evidence>
<comment type="similarity">
    <text evidence="1">Belongs to the iron/ascorbate-dependent oxidoreductase family.</text>
</comment>
<reference evidence="3 4" key="1">
    <citation type="journal article" date="2012" name="Science">
        <title>The Paleozoic origin of enzymatic lignin decomposition reconstructed from 31 fungal genomes.</title>
        <authorList>
            <person name="Floudas D."/>
            <person name="Binder M."/>
            <person name="Riley R."/>
            <person name="Barry K."/>
            <person name="Blanchette R.A."/>
            <person name="Henrissat B."/>
            <person name="Martinez A.T."/>
            <person name="Otillar R."/>
            <person name="Spatafora J.W."/>
            <person name="Yadav J.S."/>
            <person name="Aerts A."/>
            <person name="Benoit I."/>
            <person name="Boyd A."/>
            <person name="Carlson A."/>
            <person name="Copeland A."/>
            <person name="Coutinho P.M."/>
            <person name="de Vries R.P."/>
            <person name="Ferreira P."/>
            <person name="Findley K."/>
            <person name="Foster B."/>
            <person name="Gaskell J."/>
            <person name="Glotzer D."/>
            <person name="Gorecki P."/>
            <person name="Heitman J."/>
            <person name="Hesse C."/>
            <person name="Hori C."/>
            <person name="Igarashi K."/>
            <person name="Jurgens J.A."/>
            <person name="Kallen N."/>
            <person name="Kersten P."/>
            <person name="Kohler A."/>
            <person name="Kuees U."/>
            <person name="Kumar T.K.A."/>
            <person name="Kuo A."/>
            <person name="LaButti K."/>
            <person name="Larrondo L.F."/>
            <person name="Lindquist E."/>
            <person name="Ling A."/>
            <person name="Lombard V."/>
            <person name="Lucas S."/>
            <person name="Lundell T."/>
            <person name="Martin R."/>
            <person name="McLaughlin D.J."/>
            <person name="Morgenstern I."/>
            <person name="Morin E."/>
            <person name="Murat C."/>
            <person name="Nagy L.G."/>
            <person name="Nolan M."/>
            <person name="Ohm R.A."/>
            <person name="Patyshakuliyeva A."/>
            <person name="Rokas A."/>
            <person name="Ruiz-Duenas F.J."/>
            <person name="Sabat G."/>
            <person name="Salamov A."/>
            <person name="Samejima M."/>
            <person name="Schmutz J."/>
            <person name="Slot J.C."/>
            <person name="St John F."/>
            <person name="Stenlid J."/>
            <person name="Sun H."/>
            <person name="Sun S."/>
            <person name="Syed K."/>
            <person name="Tsang A."/>
            <person name="Wiebenga A."/>
            <person name="Young D."/>
            <person name="Pisabarro A."/>
            <person name="Eastwood D.C."/>
            <person name="Martin F."/>
            <person name="Cullen D."/>
            <person name="Grigoriev I.V."/>
            <person name="Hibbett D.S."/>
        </authorList>
    </citation>
    <scope>NUCLEOTIDE SEQUENCE [LARGE SCALE GENOMIC DNA]</scope>
    <source>
        <strain evidence="3 4">DJM-731 SS1</strain>
    </source>
</reference>
<dbReference type="RefSeq" id="XP_040624359.1">
    <property type="nucleotide sequence ID" value="XM_040777017.1"/>
</dbReference>
<evidence type="ECO:0000256" key="1">
    <source>
        <dbReference type="RuleBase" id="RU003682"/>
    </source>
</evidence>
<protein>
    <submittedName>
        <fullName evidence="3">1-aminocyclopropane-1-carboxylate oxidase</fullName>
    </submittedName>
</protein>